<dbReference type="GO" id="GO:0009318">
    <property type="term" value="C:exodeoxyribonuclease VII complex"/>
    <property type="evidence" value="ECO:0007669"/>
    <property type="project" value="UniProtKB-UniRule"/>
</dbReference>
<dbReference type="RefSeq" id="WP_113630863.1">
    <property type="nucleotide sequence ID" value="NZ_QHCV01000050.1"/>
</dbReference>
<dbReference type="AlphaFoldDB" id="A0A364V5I6"/>
<dbReference type="Proteomes" id="UP000251577">
    <property type="component" value="Unassembled WGS sequence"/>
</dbReference>
<organism evidence="10 11">
    <name type="scientific">Corynebacterium heidelbergense</name>
    <dbReference type="NCBI Taxonomy" id="2055947"/>
    <lineage>
        <taxon>Bacteria</taxon>
        <taxon>Bacillati</taxon>
        <taxon>Actinomycetota</taxon>
        <taxon>Actinomycetes</taxon>
        <taxon>Mycobacteriales</taxon>
        <taxon>Corynebacteriaceae</taxon>
        <taxon>Corynebacterium</taxon>
    </lineage>
</organism>
<dbReference type="EMBL" id="QHCV01000050">
    <property type="protein sequence ID" value="RAV31904.1"/>
    <property type="molecule type" value="Genomic_DNA"/>
</dbReference>
<feature type="region of interest" description="Disordered" evidence="7">
    <location>
        <begin position="1"/>
        <end position="32"/>
    </location>
</feature>
<dbReference type="CDD" id="cd04489">
    <property type="entry name" value="ExoVII_LU_OBF"/>
    <property type="match status" value="1"/>
</dbReference>
<evidence type="ECO:0000256" key="1">
    <source>
        <dbReference type="ARBA" id="ARBA00022490"/>
    </source>
</evidence>
<keyword evidence="4 5" id="KW-0269">Exonuclease</keyword>
<comment type="subunit">
    <text evidence="5">Heterooligomer composed of large and small subunits.</text>
</comment>
<protein>
    <recommendedName>
        <fullName evidence="5">Exodeoxyribonuclease 7 large subunit</fullName>
        <ecNumber evidence="5">3.1.11.6</ecNumber>
    </recommendedName>
    <alternativeName>
        <fullName evidence="5">Exodeoxyribonuclease VII large subunit</fullName>
        <shortName evidence="5">Exonuclease VII large subunit</shortName>
    </alternativeName>
</protein>
<accession>A0A364V5I6</accession>
<evidence type="ECO:0000256" key="7">
    <source>
        <dbReference type="SAM" id="MobiDB-lite"/>
    </source>
</evidence>
<dbReference type="InterPro" id="IPR003753">
    <property type="entry name" value="Exonuc_VII_L"/>
</dbReference>
<feature type="domain" description="OB-fold nucleic acid binding" evidence="9">
    <location>
        <begin position="32"/>
        <end position="126"/>
    </location>
</feature>
<evidence type="ECO:0000259" key="9">
    <source>
        <dbReference type="Pfam" id="PF13742"/>
    </source>
</evidence>
<feature type="domain" description="Exonuclease VII large subunit C-terminal" evidence="8">
    <location>
        <begin position="149"/>
        <end position="353"/>
    </location>
</feature>
<evidence type="ECO:0000256" key="2">
    <source>
        <dbReference type="ARBA" id="ARBA00022722"/>
    </source>
</evidence>
<evidence type="ECO:0000313" key="10">
    <source>
        <dbReference type="EMBL" id="RAV31904.1"/>
    </source>
</evidence>
<dbReference type="InterPro" id="IPR020579">
    <property type="entry name" value="Exonuc_VII_lsu_C"/>
</dbReference>
<comment type="similarity">
    <text evidence="5 6">Belongs to the XseA family.</text>
</comment>
<dbReference type="EC" id="3.1.11.6" evidence="5"/>
<dbReference type="HAMAP" id="MF_00378">
    <property type="entry name" value="Exonuc_7_L"/>
    <property type="match status" value="1"/>
</dbReference>
<dbReference type="GO" id="GO:0008855">
    <property type="term" value="F:exodeoxyribonuclease VII activity"/>
    <property type="evidence" value="ECO:0007669"/>
    <property type="project" value="UniProtKB-UniRule"/>
</dbReference>
<comment type="catalytic activity">
    <reaction evidence="5 6">
        <text>Exonucleolytic cleavage in either 5'- to 3'- or 3'- to 5'-direction to yield nucleoside 5'-phosphates.</text>
        <dbReference type="EC" id="3.1.11.6"/>
    </reaction>
</comment>
<evidence type="ECO:0000256" key="6">
    <source>
        <dbReference type="RuleBase" id="RU004355"/>
    </source>
</evidence>
<gene>
    <name evidence="5" type="primary">xseA</name>
    <name evidence="10" type="ORF">DLJ54_05975</name>
</gene>
<dbReference type="NCBIfam" id="TIGR00237">
    <property type="entry name" value="xseA"/>
    <property type="match status" value="1"/>
</dbReference>
<keyword evidence="11" id="KW-1185">Reference proteome</keyword>
<feature type="region of interest" description="Disordered" evidence="7">
    <location>
        <begin position="429"/>
        <end position="452"/>
    </location>
</feature>
<dbReference type="Pfam" id="PF13742">
    <property type="entry name" value="tRNA_anti_2"/>
    <property type="match status" value="1"/>
</dbReference>
<dbReference type="PANTHER" id="PTHR30008">
    <property type="entry name" value="EXODEOXYRIBONUCLEASE 7 LARGE SUBUNIT"/>
    <property type="match status" value="1"/>
</dbReference>
<evidence type="ECO:0000313" key="11">
    <source>
        <dbReference type="Proteomes" id="UP000251577"/>
    </source>
</evidence>
<keyword evidence="1 5" id="KW-0963">Cytoplasm</keyword>
<comment type="subcellular location">
    <subcellularLocation>
        <location evidence="5 6">Cytoplasm</location>
    </subcellularLocation>
</comment>
<name>A0A364V5I6_9CORY</name>
<evidence type="ECO:0000256" key="3">
    <source>
        <dbReference type="ARBA" id="ARBA00022801"/>
    </source>
</evidence>
<comment type="caution">
    <text evidence="10">The sequence shown here is derived from an EMBL/GenBank/DDBJ whole genome shotgun (WGS) entry which is preliminary data.</text>
</comment>
<reference evidence="10 11" key="1">
    <citation type="journal article" date="2018" name="Syst. Appl. Microbiol.">
        <title>Corynebacterium heidelbergense sp. nov., isolated from the preen glands of Egyptian geese (Alopochen aegyptiacus).</title>
        <authorList>
            <person name="Braun M.S."/>
            <person name="Wang E."/>
            <person name="Zimmermann S."/>
            <person name="Wink M."/>
        </authorList>
    </citation>
    <scope>NUCLEOTIDE SEQUENCE [LARGE SCALE GENOMIC DNA]</scope>
    <source>
        <strain evidence="10 11">647</strain>
    </source>
</reference>
<evidence type="ECO:0000256" key="4">
    <source>
        <dbReference type="ARBA" id="ARBA00022839"/>
    </source>
</evidence>
<dbReference type="PANTHER" id="PTHR30008:SF0">
    <property type="entry name" value="EXODEOXYRIBONUCLEASE 7 LARGE SUBUNIT"/>
    <property type="match status" value="1"/>
</dbReference>
<comment type="function">
    <text evidence="5">Bidirectionally degrades single-stranded DNA into large acid-insoluble oligonucleotides, which are then degraded further into small acid-soluble oligonucleotides.</text>
</comment>
<dbReference type="GO" id="GO:0005737">
    <property type="term" value="C:cytoplasm"/>
    <property type="evidence" value="ECO:0007669"/>
    <property type="project" value="UniProtKB-SubCell"/>
</dbReference>
<dbReference type="InterPro" id="IPR025824">
    <property type="entry name" value="OB-fold_nuc-bd_dom"/>
</dbReference>
<dbReference type="Pfam" id="PF02601">
    <property type="entry name" value="Exonuc_VII_L"/>
    <property type="match status" value="1"/>
</dbReference>
<evidence type="ECO:0000259" key="8">
    <source>
        <dbReference type="Pfam" id="PF02601"/>
    </source>
</evidence>
<proteinExistence type="inferred from homology"/>
<keyword evidence="3 5" id="KW-0378">Hydrolase</keyword>
<evidence type="ECO:0000256" key="5">
    <source>
        <dbReference type="HAMAP-Rule" id="MF_00378"/>
    </source>
</evidence>
<dbReference type="GO" id="GO:0006308">
    <property type="term" value="P:DNA catabolic process"/>
    <property type="evidence" value="ECO:0007669"/>
    <property type="project" value="UniProtKB-UniRule"/>
</dbReference>
<feature type="compositionally biased region" description="Low complexity" evidence="7">
    <location>
        <begin position="1"/>
        <end position="30"/>
    </location>
</feature>
<dbReference type="GO" id="GO:0003676">
    <property type="term" value="F:nucleic acid binding"/>
    <property type="evidence" value="ECO:0007669"/>
    <property type="project" value="InterPro"/>
</dbReference>
<keyword evidence="2 5" id="KW-0540">Nuclease</keyword>
<sequence length="452" mass="48763">MTASASSAAGSEGPAGANNSAGPPNSADSPWPVTQVNGKIKKWIERLGFLWVEGQITQVNYKNTWKLSYITLRDVDREESVPVTVSSSTLRNMSTPPKNGDRVIVYGKPAFYAGRGSFSLWVTEIRHVGVGELLARIERLKHALGAEGLFDDRLKSQLPFLPRRVGLITGRGSAAERDVLSVARDRWNNVQFRVVNTAVQGPNTVPEVTAALAQLDQDPEVDVIIVARGGGSVEDLLPFSEEALIRCVSGLKTPVVSAIGHEPDNPLLDYVADLRAATPTDAAKRVVPDVRAERQLLLELRDRSAGALTGWVRNERHHLSTIRSRPVLADPLLPVTQQRELISTAAGRMDRALQLAVRERRAEISHLKSQVNALGPAQTLARGYAVMQVVPRDGSGPQVVTTIDEVSPGSQLRIRVQDGSITAAAMAVNPAHGAPPDGPHGPEKTSFPPSRT</sequence>